<dbReference type="Proteomes" id="UP000594260">
    <property type="component" value="Unplaced"/>
</dbReference>
<accession>A0A7M7MEF1</accession>
<dbReference type="GeneID" id="111254107"/>
<dbReference type="EnsemblMetazoa" id="XM_022814618">
    <property type="protein sequence ID" value="XP_022670353"/>
    <property type="gene ID" value="LOC111254107"/>
</dbReference>
<reference evidence="2" key="1">
    <citation type="submission" date="2021-01" db="UniProtKB">
        <authorList>
            <consortium name="EnsemblMetazoa"/>
        </authorList>
    </citation>
    <scope>IDENTIFICATION</scope>
</reference>
<feature type="chain" id="PRO_5036401645" evidence="1">
    <location>
        <begin position="25"/>
        <end position="166"/>
    </location>
</feature>
<evidence type="ECO:0000313" key="2">
    <source>
        <dbReference type="EnsemblMetazoa" id="XP_022670355"/>
    </source>
</evidence>
<name>A0A7M7MEF1_VARDE</name>
<evidence type="ECO:0000256" key="1">
    <source>
        <dbReference type="SAM" id="SignalP"/>
    </source>
</evidence>
<keyword evidence="3" id="KW-1185">Reference proteome</keyword>
<proteinExistence type="predicted"/>
<dbReference type="RefSeq" id="XP_022670353.1">
    <property type="nucleotide sequence ID" value="XM_022814618.1"/>
</dbReference>
<dbReference type="EnsemblMetazoa" id="XM_022814620">
    <property type="protein sequence ID" value="XP_022670355"/>
    <property type="gene ID" value="LOC111254107"/>
</dbReference>
<dbReference type="AlphaFoldDB" id="A0A7M7MEF1"/>
<dbReference type="RefSeq" id="XP_022670355.1">
    <property type="nucleotide sequence ID" value="XM_022814620.1"/>
</dbReference>
<organism evidence="2 3">
    <name type="scientific">Varroa destructor</name>
    <name type="common">Honeybee mite</name>
    <dbReference type="NCBI Taxonomy" id="109461"/>
    <lineage>
        <taxon>Eukaryota</taxon>
        <taxon>Metazoa</taxon>
        <taxon>Ecdysozoa</taxon>
        <taxon>Arthropoda</taxon>
        <taxon>Chelicerata</taxon>
        <taxon>Arachnida</taxon>
        <taxon>Acari</taxon>
        <taxon>Parasitiformes</taxon>
        <taxon>Mesostigmata</taxon>
        <taxon>Gamasina</taxon>
        <taxon>Dermanyssoidea</taxon>
        <taxon>Varroidae</taxon>
        <taxon>Varroa</taxon>
    </lineage>
</organism>
<sequence>MNAKASVALCAAILCGFCAWRVTQVHDAHPTTEERAISLLRFMRSLNQDTKVSEEELENAINASLACIRREITKICPVKLNNTLHHFDLIQECGGSTKRLLELDHYTDSCVKHFPDAPKEVDVEELAKMFERCLPSDVFSSVWTDVQIPNPSEISEKDSDVGELLS</sequence>
<evidence type="ECO:0000313" key="3">
    <source>
        <dbReference type="Proteomes" id="UP000594260"/>
    </source>
</evidence>
<keyword evidence="1" id="KW-0732">Signal</keyword>
<feature type="signal peptide" evidence="1">
    <location>
        <begin position="1"/>
        <end position="24"/>
    </location>
</feature>
<protein>
    <submittedName>
        <fullName evidence="2">Uncharacterized protein</fullName>
    </submittedName>
</protein>
<dbReference type="KEGG" id="vde:111254107"/>
<dbReference type="InParanoid" id="A0A7M7MEF1"/>